<accession>A0A930VBC4</accession>
<dbReference type="Pfam" id="PF12680">
    <property type="entry name" value="SnoaL_2"/>
    <property type="match status" value="1"/>
</dbReference>
<gene>
    <name evidence="2" type="ORF">ISU07_14770</name>
</gene>
<dbReference type="Proteomes" id="UP000640489">
    <property type="component" value="Unassembled WGS sequence"/>
</dbReference>
<comment type="caution">
    <text evidence="2">The sequence shown here is derived from an EMBL/GenBank/DDBJ whole genome shotgun (WGS) entry which is preliminary data.</text>
</comment>
<sequence>MSEHPNAAVIRSAYEAMGKGDVAAFAALLDDDIIWYESTSGMEGVYRGRDEVMAFLGQVFQQSGMQMSVVIHDVLANDDHGVILHESTITVGDRSHTGQYADVYHLREGKLTAHWHLAVDAKADAAFASEVFAS</sequence>
<proteinExistence type="predicted"/>
<dbReference type="RefSeq" id="WP_194707587.1">
    <property type="nucleotide sequence ID" value="NZ_JADKPN010000009.1"/>
</dbReference>
<feature type="domain" description="SnoaL-like" evidence="1">
    <location>
        <begin position="11"/>
        <end position="114"/>
    </location>
</feature>
<evidence type="ECO:0000313" key="3">
    <source>
        <dbReference type="Proteomes" id="UP000640489"/>
    </source>
</evidence>
<dbReference type="InterPro" id="IPR032710">
    <property type="entry name" value="NTF2-like_dom_sf"/>
</dbReference>
<evidence type="ECO:0000313" key="2">
    <source>
        <dbReference type="EMBL" id="MBF4764394.1"/>
    </source>
</evidence>
<keyword evidence="3" id="KW-1185">Reference proteome</keyword>
<organism evidence="2 3">
    <name type="scientific">Nocardioides islandensis</name>
    <dbReference type="NCBI Taxonomy" id="433663"/>
    <lineage>
        <taxon>Bacteria</taxon>
        <taxon>Bacillati</taxon>
        <taxon>Actinomycetota</taxon>
        <taxon>Actinomycetes</taxon>
        <taxon>Propionibacteriales</taxon>
        <taxon>Nocardioidaceae</taxon>
        <taxon>Nocardioides</taxon>
    </lineage>
</organism>
<evidence type="ECO:0000259" key="1">
    <source>
        <dbReference type="Pfam" id="PF12680"/>
    </source>
</evidence>
<dbReference type="InterPro" id="IPR037401">
    <property type="entry name" value="SnoaL-like"/>
</dbReference>
<protein>
    <submittedName>
        <fullName evidence="2">Nuclear transport factor 2 family protein</fullName>
    </submittedName>
</protein>
<reference evidence="2" key="1">
    <citation type="submission" date="2020-11" db="EMBL/GenBank/DDBJ databases">
        <title>Nocardioides sp. nov., isolated from Soil of Cynanchum wilfordii Hemsley rhizosphere.</title>
        <authorList>
            <person name="Lee J.-S."/>
            <person name="Suh M.K."/>
            <person name="Kim J.-S."/>
        </authorList>
    </citation>
    <scope>NUCLEOTIDE SEQUENCE</scope>
    <source>
        <strain evidence="2">KCTC 19275</strain>
    </source>
</reference>
<dbReference type="Gene3D" id="3.10.450.50">
    <property type="match status" value="1"/>
</dbReference>
<dbReference type="AlphaFoldDB" id="A0A930VBC4"/>
<dbReference type="EMBL" id="JADKPN010000009">
    <property type="protein sequence ID" value="MBF4764394.1"/>
    <property type="molecule type" value="Genomic_DNA"/>
</dbReference>
<dbReference type="SUPFAM" id="SSF54427">
    <property type="entry name" value="NTF2-like"/>
    <property type="match status" value="1"/>
</dbReference>
<name>A0A930VBC4_9ACTN</name>